<evidence type="ECO:0000256" key="2">
    <source>
        <dbReference type="ARBA" id="ARBA00012438"/>
    </source>
</evidence>
<dbReference type="Gene3D" id="1.10.287.130">
    <property type="match status" value="1"/>
</dbReference>
<dbReference type="InterPro" id="IPR000014">
    <property type="entry name" value="PAS"/>
</dbReference>
<dbReference type="Proteomes" id="UP001326110">
    <property type="component" value="Chromosome"/>
</dbReference>
<name>A0ABZ0Y6B1_9BURK</name>
<dbReference type="InterPro" id="IPR013656">
    <property type="entry name" value="PAS_4"/>
</dbReference>
<dbReference type="SUPFAM" id="SSF55781">
    <property type="entry name" value="GAF domain-like"/>
    <property type="match status" value="1"/>
</dbReference>
<dbReference type="InterPro" id="IPR001789">
    <property type="entry name" value="Sig_transdc_resp-reg_receiver"/>
</dbReference>
<gene>
    <name evidence="11" type="ORF">SR858_13770</name>
</gene>
<feature type="domain" description="PAS" evidence="9">
    <location>
        <begin position="18"/>
        <end position="81"/>
    </location>
</feature>
<dbReference type="SUPFAM" id="SSF55785">
    <property type="entry name" value="PYP-like sensor domain (PAS domain)"/>
    <property type="match status" value="2"/>
</dbReference>
<evidence type="ECO:0000256" key="1">
    <source>
        <dbReference type="ARBA" id="ARBA00000085"/>
    </source>
</evidence>
<dbReference type="InterPro" id="IPR003661">
    <property type="entry name" value="HisK_dim/P_dom"/>
</dbReference>
<evidence type="ECO:0000256" key="6">
    <source>
        <dbReference type="PROSITE-ProRule" id="PRU00169"/>
    </source>
</evidence>
<accession>A0ABZ0Y6B1</accession>
<dbReference type="SUPFAM" id="SSF55874">
    <property type="entry name" value="ATPase domain of HSP90 chaperone/DNA topoisomerase II/histidine kinase"/>
    <property type="match status" value="1"/>
</dbReference>
<dbReference type="EC" id="2.7.13.3" evidence="2"/>
<dbReference type="InterPro" id="IPR003018">
    <property type="entry name" value="GAF"/>
</dbReference>
<dbReference type="PROSITE" id="PS50109">
    <property type="entry name" value="HIS_KIN"/>
    <property type="match status" value="1"/>
</dbReference>
<dbReference type="SMART" id="SM00387">
    <property type="entry name" value="HATPase_c"/>
    <property type="match status" value="1"/>
</dbReference>
<dbReference type="Gene3D" id="3.40.50.2300">
    <property type="match status" value="1"/>
</dbReference>
<evidence type="ECO:0000259" key="10">
    <source>
        <dbReference type="PROSITE" id="PS50113"/>
    </source>
</evidence>
<keyword evidence="12" id="KW-1185">Reference proteome</keyword>
<dbReference type="CDD" id="cd00082">
    <property type="entry name" value="HisKA"/>
    <property type="match status" value="1"/>
</dbReference>
<keyword evidence="3 6" id="KW-0597">Phosphoprotein</keyword>
<feature type="domain" description="Histidine kinase" evidence="7">
    <location>
        <begin position="423"/>
        <end position="641"/>
    </location>
</feature>
<dbReference type="InterPro" id="IPR000700">
    <property type="entry name" value="PAS-assoc_C"/>
</dbReference>
<evidence type="ECO:0000259" key="9">
    <source>
        <dbReference type="PROSITE" id="PS50112"/>
    </source>
</evidence>
<dbReference type="InterPro" id="IPR036890">
    <property type="entry name" value="HATPase_C_sf"/>
</dbReference>
<dbReference type="GeneID" id="43166832"/>
<evidence type="ECO:0000313" key="12">
    <source>
        <dbReference type="Proteomes" id="UP001326110"/>
    </source>
</evidence>
<evidence type="ECO:0000259" key="8">
    <source>
        <dbReference type="PROSITE" id="PS50110"/>
    </source>
</evidence>
<dbReference type="PROSITE" id="PS50112">
    <property type="entry name" value="PAS"/>
    <property type="match status" value="1"/>
</dbReference>
<protein>
    <recommendedName>
        <fullName evidence="2">histidine kinase</fullName>
        <ecNumber evidence="2">2.7.13.3</ecNumber>
    </recommendedName>
</protein>
<dbReference type="CDD" id="cd17580">
    <property type="entry name" value="REC_2_DhkD-like"/>
    <property type="match status" value="1"/>
</dbReference>
<sequence>MPHNSDPHAVELGDAQTILDSITDAFFTLNRNWEFAYVNRRTEQVLGHAASDLIGRSIWEVFPGTVGSEFERVYRAAANTRTAASFHAYYPDHDRWYDVNVYPAEGGLSIYFRDISERMKEETLRQALSSLSDVLRNLTTPEDIAISAAEALGRAVGASRVGYATIGANAETLHVVREWQADGIAPQAEQLSLRDVGMYIDDLKQGKLVAVDEVPAQASTAAALVHVPLLERGRLVAILYVNHATARRWTPAELAFIREVADRTRIASERQRHVGALAELAAGSDRRRRLYETFLENSPDLAYVFDLDHRFTYANKVLLQMWQRTWEESIGKNCLELGYEPWHAELHDREIELVVASKQSVRGEVPFDGGFGRRIYEYIFVPVFGPDGEVEAIAGTTRDVTDRKQAEQALEQASQRKDEFLAMLAHELRNPLAPISAAAEMLDQFASDEQIRKRSAGIILRQVKHMTALVDDLVDVSRVTQGLVDIERVPLDLAPVVDSAIEQVRAFIESRQQQLRVRVAPAPVFVLGDHKRLVQIVTNLLGNATKYTPAGGAIDIHVTATPDTITLSVEDNGIGMATELQSRVFELFTQAKRTSDRSQGGLGIGLALAKSLTEMHGGDISCFSNGEGTGSRFTVTLPKHIPLNGDSSAQARALEPWQLPADGPLRILVVDDNEDAASTLAQYLEAYGHQTFVEHLPGSALLRAQLEKPDVCILDIGLPEMDGNELARRLRSQPETKHALLVALTGYAQEKDKLATQAAGFDQFFSKPLDTGKLLALLRHRRS</sequence>
<dbReference type="CDD" id="cd00130">
    <property type="entry name" value="PAS"/>
    <property type="match status" value="2"/>
</dbReference>
<evidence type="ECO:0000313" key="11">
    <source>
        <dbReference type="EMBL" id="WQH07358.1"/>
    </source>
</evidence>
<dbReference type="SUPFAM" id="SSF52172">
    <property type="entry name" value="CheY-like"/>
    <property type="match status" value="1"/>
</dbReference>
<feature type="modified residue" description="4-aspartylphosphate" evidence="6">
    <location>
        <position position="715"/>
    </location>
</feature>
<dbReference type="SUPFAM" id="SSF47384">
    <property type="entry name" value="Homodimeric domain of signal transducing histidine kinase"/>
    <property type="match status" value="1"/>
</dbReference>
<dbReference type="PROSITE" id="PS50113">
    <property type="entry name" value="PAC"/>
    <property type="match status" value="1"/>
</dbReference>
<dbReference type="Pfam" id="PF00072">
    <property type="entry name" value="Response_reg"/>
    <property type="match status" value="1"/>
</dbReference>
<feature type="domain" description="Response regulatory" evidence="8">
    <location>
        <begin position="666"/>
        <end position="782"/>
    </location>
</feature>
<evidence type="ECO:0000256" key="4">
    <source>
        <dbReference type="ARBA" id="ARBA00022679"/>
    </source>
</evidence>
<keyword evidence="4" id="KW-0808">Transferase</keyword>
<dbReference type="EMBL" id="CP140152">
    <property type="protein sequence ID" value="WQH07358.1"/>
    <property type="molecule type" value="Genomic_DNA"/>
</dbReference>
<comment type="catalytic activity">
    <reaction evidence="1">
        <text>ATP + protein L-histidine = ADP + protein N-phospho-L-histidine.</text>
        <dbReference type="EC" id="2.7.13.3"/>
    </reaction>
</comment>
<proteinExistence type="predicted"/>
<dbReference type="InterPro" id="IPR035965">
    <property type="entry name" value="PAS-like_dom_sf"/>
</dbReference>
<dbReference type="InterPro" id="IPR004358">
    <property type="entry name" value="Sig_transdc_His_kin-like_C"/>
</dbReference>
<dbReference type="Pfam" id="PF02518">
    <property type="entry name" value="HATPase_c"/>
    <property type="match status" value="1"/>
</dbReference>
<evidence type="ECO:0000256" key="5">
    <source>
        <dbReference type="ARBA" id="ARBA00022777"/>
    </source>
</evidence>
<feature type="domain" description="PAC" evidence="10">
    <location>
        <begin position="361"/>
        <end position="412"/>
    </location>
</feature>
<dbReference type="SMART" id="SM00448">
    <property type="entry name" value="REC"/>
    <property type="match status" value="1"/>
</dbReference>
<dbReference type="Gene3D" id="3.30.450.40">
    <property type="match status" value="1"/>
</dbReference>
<reference evidence="11 12" key="1">
    <citation type="submission" date="2023-11" db="EMBL/GenBank/DDBJ databases">
        <title>MicrobeMod: A computational toolkit for identifying prokaryotic methylation and restriction-modification with nanopore sequencing.</title>
        <authorList>
            <person name="Crits-Christoph A."/>
            <person name="Kang S.C."/>
            <person name="Lee H."/>
            <person name="Ostrov N."/>
        </authorList>
    </citation>
    <scope>NUCLEOTIDE SEQUENCE [LARGE SCALE GENOMIC DNA]</scope>
    <source>
        <strain evidence="11 12">ATCC 25935</strain>
    </source>
</reference>
<dbReference type="InterPro" id="IPR005467">
    <property type="entry name" value="His_kinase_dom"/>
</dbReference>
<evidence type="ECO:0000259" key="7">
    <source>
        <dbReference type="PROSITE" id="PS50109"/>
    </source>
</evidence>
<dbReference type="InterPro" id="IPR003594">
    <property type="entry name" value="HATPase_dom"/>
</dbReference>
<evidence type="ECO:0000256" key="3">
    <source>
        <dbReference type="ARBA" id="ARBA00022553"/>
    </source>
</evidence>
<organism evidence="11 12">
    <name type="scientific">Duganella zoogloeoides</name>
    <dbReference type="NCBI Taxonomy" id="75659"/>
    <lineage>
        <taxon>Bacteria</taxon>
        <taxon>Pseudomonadati</taxon>
        <taxon>Pseudomonadota</taxon>
        <taxon>Betaproteobacteria</taxon>
        <taxon>Burkholderiales</taxon>
        <taxon>Oxalobacteraceae</taxon>
        <taxon>Telluria group</taxon>
        <taxon>Duganella</taxon>
    </lineage>
</organism>
<dbReference type="PANTHER" id="PTHR43547">
    <property type="entry name" value="TWO-COMPONENT HISTIDINE KINASE"/>
    <property type="match status" value="1"/>
</dbReference>
<dbReference type="Gene3D" id="3.30.450.20">
    <property type="entry name" value="PAS domain"/>
    <property type="match status" value="2"/>
</dbReference>
<dbReference type="NCBIfam" id="TIGR00229">
    <property type="entry name" value="sensory_box"/>
    <property type="match status" value="2"/>
</dbReference>
<dbReference type="InterPro" id="IPR029016">
    <property type="entry name" value="GAF-like_dom_sf"/>
</dbReference>
<dbReference type="InterPro" id="IPR011006">
    <property type="entry name" value="CheY-like_superfamily"/>
</dbReference>
<dbReference type="InterPro" id="IPR036097">
    <property type="entry name" value="HisK_dim/P_sf"/>
</dbReference>
<keyword evidence="5" id="KW-0418">Kinase</keyword>
<dbReference type="SMART" id="SM00091">
    <property type="entry name" value="PAS"/>
    <property type="match status" value="2"/>
</dbReference>
<dbReference type="RefSeq" id="WP_019924300.1">
    <property type="nucleotide sequence ID" value="NZ_CP140152.1"/>
</dbReference>
<dbReference type="Pfam" id="PF00512">
    <property type="entry name" value="HisKA"/>
    <property type="match status" value="1"/>
</dbReference>
<dbReference type="Pfam" id="PF08448">
    <property type="entry name" value="PAS_4"/>
    <property type="match status" value="2"/>
</dbReference>
<dbReference type="Gene3D" id="3.30.565.10">
    <property type="entry name" value="Histidine kinase-like ATPase, C-terminal domain"/>
    <property type="match status" value="1"/>
</dbReference>
<dbReference type="PANTHER" id="PTHR43547:SF2">
    <property type="entry name" value="HYBRID SIGNAL TRANSDUCTION HISTIDINE KINASE C"/>
    <property type="match status" value="1"/>
</dbReference>
<dbReference type="PROSITE" id="PS50110">
    <property type="entry name" value="RESPONSE_REGULATORY"/>
    <property type="match status" value="1"/>
</dbReference>
<dbReference type="Pfam" id="PF01590">
    <property type="entry name" value="GAF"/>
    <property type="match status" value="1"/>
</dbReference>
<dbReference type="PRINTS" id="PR00344">
    <property type="entry name" value="BCTRLSENSOR"/>
</dbReference>
<dbReference type="SMART" id="SM00388">
    <property type="entry name" value="HisKA"/>
    <property type="match status" value="1"/>
</dbReference>